<dbReference type="EMBL" id="CP016076">
    <property type="protein sequence ID" value="APU17023.1"/>
    <property type="molecule type" value="Genomic_DNA"/>
</dbReference>
<feature type="region of interest" description="Disordered" evidence="9">
    <location>
        <begin position="1"/>
        <end position="23"/>
    </location>
</feature>
<dbReference type="InterPro" id="IPR006223">
    <property type="entry name" value="GcvT"/>
</dbReference>
<keyword evidence="3 7" id="KW-0032">Aminotransferase</keyword>
<dbReference type="KEGG" id="acad:UA74_25045"/>
<dbReference type="InterPro" id="IPR029043">
    <property type="entry name" value="GcvT/YgfZ_C"/>
</dbReference>
<dbReference type="PANTHER" id="PTHR43757">
    <property type="entry name" value="AMINOMETHYLTRANSFERASE"/>
    <property type="match status" value="1"/>
</dbReference>
<dbReference type="GO" id="GO:0005960">
    <property type="term" value="C:glycine cleavage complex"/>
    <property type="evidence" value="ECO:0007669"/>
    <property type="project" value="InterPro"/>
</dbReference>
<evidence type="ECO:0000259" key="10">
    <source>
        <dbReference type="Pfam" id="PF01571"/>
    </source>
</evidence>
<dbReference type="InterPro" id="IPR027266">
    <property type="entry name" value="TrmE/GcvT-like"/>
</dbReference>
<dbReference type="GO" id="GO:0004047">
    <property type="term" value="F:aminomethyltransferase activity"/>
    <property type="evidence" value="ECO:0007669"/>
    <property type="project" value="UniProtKB-UniRule"/>
</dbReference>
<dbReference type="Pfam" id="PF01571">
    <property type="entry name" value="GCV_T"/>
    <property type="match status" value="1"/>
</dbReference>
<evidence type="ECO:0000256" key="1">
    <source>
        <dbReference type="ARBA" id="ARBA00008609"/>
    </source>
</evidence>
<evidence type="ECO:0000256" key="4">
    <source>
        <dbReference type="ARBA" id="ARBA00022679"/>
    </source>
</evidence>
<evidence type="ECO:0000256" key="9">
    <source>
        <dbReference type="SAM" id="MobiDB-lite"/>
    </source>
</evidence>
<dbReference type="SUPFAM" id="SSF103025">
    <property type="entry name" value="Folate-binding domain"/>
    <property type="match status" value="1"/>
</dbReference>
<evidence type="ECO:0000256" key="2">
    <source>
        <dbReference type="ARBA" id="ARBA00012616"/>
    </source>
</evidence>
<dbReference type="EC" id="2.1.2.10" evidence="2 7"/>
<dbReference type="InterPro" id="IPR013977">
    <property type="entry name" value="GcvT_C"/>
</dbReference>
<dbReference type="AlphaFoldDB" id="A0AAC9LFS0"/>
<dbReference type="PANTHER" id="PTHR43757:SF2">
    <property type="entry name" value="AMINOMETHYLTRANSFERASE, MITOCHONDRIAL"/>
    <property type="match status" value="1"/>
</dbReference>
<evidence type="ECO:0000256" key="5">
    <source>
        <dbReference type="ARBA" id="ARBA00031395"/>
    </source>
</evidence>
<proteinExistence type="inferred from homology"/>
<dbReference type="NCBIfam" id="NF001567">
    <property type="entry name" value="PRK00389.1"/>
    <property type="match status" value="1"/>
</dbReference>
<dbReference type="Pfam" id="PF08669">
    <property type="entry name" value="GCV_T_C"/>
    <property type="match status" value="1"/>
</dbReference>
<evidence type="ECO:0000256" key="7">
    <source>
        <dbReference type="HAMAP-Rule" id="MF_00259"/>
    </source>
</evidence>
<evidence type="ECO:0000256" key="8">
    <source>
        <dbReference type="PIRSR" id="PIRSR006487-1"/>
    </source>
</evidence>
<evidence type="ECO:0000256" key="3">
    <source>
        <dbReference type="ARBA" id="ARBA00022576"/>
    </source>
</evidence>
<comment type="similarity">
    <text evidence="1 7">Belongs to the GcvT family.</text>
</comment>
<reference evidence="13" key="1">
    <citation type="submission" date="2016-06" db="EMBL/GenBank/DDBJ databases">
        <title>Complete genome sequence of Actinoalloteichus fjordicus DSM 46855 (=ADI127-17), type strain of the new species Actinoalloteichus fjordicus.</title>
        <authorList>
            <person name="Ruckert C."/>
            <person name="Nouioui I."/>
            <person name="Willmese J."/>
            <person name="van Wezel G."/>
            <person name="Klenk H.-P."/>
            <person name="Kalinowski J."/>
            <person name="Zotchev S.B."/>
        </authorList>
    </citation>
    <scope>NUCLEOTIDE SEQUENCE [LARGE SCALE GENOMIC DNA]</scope>
    <source>
        <strain evidence="13">ADI127-7</strain>
    </source>
</reference>
<feature type="domain" description="GCVT N-terminal" evidence="10">
    <location>
        <begin position="24"/>
        <end position="279"/>
    </location>
</feature>
<feature type="domain" description="Aminomethyltransferase C-terminal" evidence="11">
    <location>
        <begin position="298"/>
        <end position="377"/>
    </location>
</feature>
<comment type="catalytic activity">
    <reaction evidence="6 7">
        <text>N(6)-[(R)-S(8)-aminomethyldihydrolipoyl]-L-lysyl-[protein] + (6S)-5,6,7,8-tetrahydrofolate = N(6)-[(R)-dihydrolipoyl]-L-lysyl-[protein] + (6R)-5,10-methylene-5,6,7,8-tetrahydrofolate + NH4(+)</text>
        <dbReference type="Rhea" id="RHEA:16945"/>
        <dbReference type="Rhea" id="RHEA-COMP:10475"/>
        <dbReference type="Rhea" id="RHEA-COMP:10492"/>
        <dbReference type="ChEBI" id="CHEBI:15636"/>
        <dbReference type="ChEBI" id="CHEBI:28938"/>
        <dbReference type="ChEBI" id="CHEBI:57453"/>
        <dbReference type="ChEBI" id="CHEBI:83100"/>
        <dbReference type="ChEBI" id="CHEBI:83143"/>
        <dbReference type="EC" id="2.1.2.10"/>
    </reaction>
</comment>
<dbReference type="InterPro" id="IPR006222">
    <property type="entry name" value="GCVT_N"/>
</dbReference>
<dbReference type="Gene3D" id="3.30.1360.120">
    <property type="entry name" value="Probable tRNA modification gtpase trme, domain 1"/>
    <property type="match status" value="1"/>
</dbReference>
<organism evidence="12 13">
    <name type="scientific">Actinoalloteichus fjordicus</name>
    <dbReference type="NCBI Taxonomy" id="1612552"/>
    <lineage>
        <taxon>Bacteria</taxon>
        <taxon>Bacillati</taxon>
        <taxon>Actinomycetota</taxon>
        <taxon>Actinomycetes</taxon>
        <taxon>Pseudonocardiales</taxon>
        <taxon>Pseudonocardiaceae</taxon>
        <taxon>Actinoalloteichus</taxon>
    </lineage>
</organism>
<sequence length="382" mass="39783">MAVASAIVSQSNESSKPESRRGPLHRAHESLGAVFAPFGGWEMPIQYDGGGVVAEHGAVRDSVGIFDVSHLGKATVAGPGASEFVNACLSNDLRRISAGRAQYTLCCTEDGGVVDDLIAYLVGDDEVFLVPNAANTAEVVRRLSAAAPDGVTVTGQHEDFGVLAVQGPRSAEVLGALGLPADLDYMAFADAPWRGTTVRVCRTGYTGEHGYELVPAWDDAPALWDALSAAAAAVGGRACGLGARDTLRTEMGYALHGHELSTEISPLQASASWAVGWKKDAFWGRDALLAEKKAGRARRLRGLRALGRGVPRADMTVRDGDGAAVGRTTSGTFSPTLKTGIALALLDTSAGVELGSEVVVDVRGRPLACAVVAPPFVESHVR</sequence>
<comment type="function">
    <text evidence="7">The glycine cleavage system catalyzes the degradation of glycine.</text>
</comment>
<evidence type="ECO:0000256" key="6">
    <source>
        <dbReference type="ARBA" id="ARBA00047665"/>
    </source>
</evidence>
<dbReference type="InterPro" id="IPR028896">
    <property type="entry name" value="GcvT/YgfZ/DmdA"/>
</dbReference>
<accession>A0AAC9LFS0</accession>
<protein>
    <recommendedName>
        <fullName evidence="2 7">Aminomethyltransferase</fullName>
        <ecNumber evidence="2 7">2.1.2.10</ecNumber>
    </recommendedName>
    <alternativeName>
        <fullName evidence="5 7">Glycine cleavage system T protein</fullName>
    </alternativeName>
</protein>
<evidence type="ECO:0000259" key="11">
    <source>
        <dbReference type="Pfam" id="PF08669"/>
    </source>
</evidence>
<keyword evidence="13" id="KW-1185">Reference proteome</keyword>
<name>A0AAC9LFS0_9PSEU</name>
<evidence type="ECO:0000313" key="13">
    <source>
        <dbReference type="Proteomes" id="UP000185511"/>
    </source>
</evidence>
<dbReference type="GO" id="GO:0005829">
    <property type="term" value="C:cytosol"/>
    <property type="evidence" value="ECO:0007669"/>
    <property type="project" value="TreeGrafter"/>
</dbReference>
<dbReference type="HAMAP" id="MF_00259">
    <property type="entry name" value="GcvT"/>
    <property type="match status" value="1"/>
</dbReference>
<evidence type="ECO:0000313" key="12">
    <source>
        <dbReference type="EMBL" id="APU17023.1"/>
    </source>
</evidence>
<keyword evidence="4 7" id="KW-0808">Transferase</keyword>
<gene>
    <name evidence="7" type="primary">gcvT</name>
    <name evidence="12" type="ORF">UA74_25045</name>
</gene>
<comment type="subunit">
    <text evidence="7">The glycine cleavage system is composed of four proteins: P, T, L and H.</text>
</comment>
<dbReference type="GO" id="GO:0008483">
    <property type="term" value="F:transaminase activity"/>
    <property type="evidence" value="ECO:0007669"/>
    <property type="project" value="UniProtKB-KW"/>
</dbReference>
<dbReference type="NCBIfam" id="TIGR00528">
    <property type="entry name" value="gcvT"/>
    <property type="match status" value="1"/>
</dbReference>
<dbReference type="Proteomes" id="UP000185511">
    <property type="component" value="Chromosome"/>
</dbReference>
<dbReference type="InterPro" id="IPR022903">
    <property type="entry name" value="GcvT_bac"/>
</dbReference>
<feature type="binding site" evidence="8">
    <location>
        <position position="212"/>
    </location>
    <ligand>
        <name>substrate</name>
    </ligand>
</feature>
<dbReference type="SUPFAM" id="SSF101790">
    <property type="entry name" value="Aminomethyltransferase beta-barrel domain"/>
    <property type="match status" value="1"/>
</dbReference>
<dbReference type="PIRSF" id="PIRSF006487">
    <property type="entry name" value="GcvT"/>
    <property type="match status" value="1"/>
</dbReference>
<dbReference type="GO" id="GO:0019464">
    <property type="term" value="P:glycine decarboxylation via glycine cleavage system"/>
    <property type="evidence" value="ECO:0007669"/>
    <property type="project" value="UniProtKB-UniRule"/>
</dbReference>